<dbReference type="Gene3D" id="3.30.160.60">
    <property type="entry name" value="Classic Zinc Finger"/>
    <property type="match status" value="1"/>
</dbReference>
<dbReference type="Gene3D" id="3.30.40.10">
    <property type="entry name" value="Zinc/RING finger domain, C3HC4 (zinc finger)"/>
    <property type="match status" value="1"/>
</dbReference>
<dbReference type="EMBL" id="JAEAOA010000613">
    <property type="protein sequence ID" value="KAK3595578.1"/>
    <property type="molecule type" value="Genomic_DNA"/>
</dbReference>
<dbReference type="Pfam" id="PF13445">
    <property type="entry name" value="zf-RING_UBOX"/>
    <property type="match status" value="1"/>
</dbReference>
<evidence type="ECO:0000313" key="7">
    <source>
        <dbReference type="EMBL" id="KAK3595578.1"/>
    </source>
</evidence>
<evidence type="ECO:0000256" key="1">
    <source>
        <dbReference type="ARBA" id="ARBA00022723"/>
    </source>
</evidence>
<dbReference type="PROSITE" id="PS50089">
    <property type="entry name" value="ZF_RING_2"/>
    <property type="match status" value="1"/>
</dbReference>
<dbReference type="AlphaFoldDB" id="A0AAE0SPK4"/>
<dbReference type="InterPro" id="IPR017907">
    <property type="entry name" value="Znf_RING_CS"/>
</dbReference>
<dbReference type="InterPro" id="IPR047153">
    <property type="entry name" value="TRIM45/56/19-like"/>
</dbReference>
<evidence type="ECO:0000256" key="2">
    <source>
        <dbReference type="ARBA" id="ARBA00022771"/>
    </source>
</evidence>
<reference evidence="7" key="1">
    <citation type="journal article" date="2021" name="Genome Biol. Evol.">
        <title>A High-Quality Reference Genome for a Parasitic Bivalve with Doubly Uniparental Inheritance (Bivalvia: Unionida).</title>
        <authorList>
            <person name="Smith C.H."/>
        </authorList>
    </citation>
    <scope>NUCLEOTIDE SEQUENCE</scope>
    <source>
        <strain evidence="7">CHS0354</strain>
    </source>
</reference>
<dbReference type="InterPro" id="IPR013083">
    <property type="entry name" value="Znf_RING/FYVE/PHD"/>
</dbReference>
<reference evidence="7" key="2">
    <citation type="journal article" date="2021" name="Genome Biol. Evol.">
        <title>Developing a high-quality reference genome for a parasitic bivalve with doubly uniparental inheritance (Bivalvia: Unionida).</title>
        <authorList>
            <person name="Smith C.H."/>
        </authorList>
    </citation>
    <scope>NUCLEOTIDE SEQUENCE</scope>
    <source>
        <strain evidence="7">CHS0354</strain>
        <tissue evidence="7">Mantle</tissue>
    </source>
</reference>
<sequence>MAEAKGSDEDKDLSCPICLETFESPKILTCLHTFCERCICKHVHSVREEGIQLDGITCPICKSPTISPFTDQTVDEWAANLPNNSMVLSSWIPNQSSKDDPIHCQTCLTDGKRNIAFAICVNCSEYLCKVCHDYHIKFKVSNNHTTTLLSMPENQILNENKDKLFRCSRHLKKYTYFCQEDKDVCCSKCAITDHRGCKDLILIENLSKSVTESTEIEKKVLGNLHSLRHMFLTLHENRLNNLESIKQSKSEITEAIKEWSTEVKELTGKLEAATLEKLEEAYRQDAVIISDQIVECKSAIAAIETSERILFQENKSNDGKKLFITTTRVNQQVMKYLKKYDTVDDECKDYTLEFQRDENFEGVAKTLSSLGQVLCKASKIPGLFPDIAYQRAMVLSPRAQKDSMQTWNAKLEDDVATCEIYSGIFLNDDHDRRTAVYVQRGHRDSGRYNWWTEN</sequence>
<keyword evidence="2 4" id="KW-0863">Zinc-finger</keyword>
<dbReference type="SMART" id="SM00184">
    <property type="entry name" value="RING"/>
    <property type="match status" value="1"/>
</dbReference>
<feature type="domain" description="RING-type" evidence="6">
    <location>
        <begin position="15"/>
        <end position="62"/>
    </location>
</feature>
<keyword evidence="8" id="KW-1185">Reference proteome</keyword>
<dbReference type="SUPFAM" id="SSF57845">
    <property type="entry name" value="B-box zinc-binding domain"/>
    <property type="match status" value="1"/>
</dbReference>
<evidence type="ECO:0000313" key="8">
    <source>
        <dbReference type="Proteomes" id="UP001195483"/>
    </source>
</evidence>
<keyword evidence="5" id="KW-0175">Coiled coil</keyword>
<dbReference type="PANTHER" id="PTHR25462:SF296">
    <property type="entry name" value="MEIOTIC P26, ISOFORM F"/>
    <property type="match status" value="1"/>
</dbReference>
<evidence type="ECO:0000259" key="6">
    <source>
        <dbReference type="PROSITE" id="PS50089"/>
    </source>
</evidence>
<gene>
    <name evidence="7" type="ORF">CHS0354_009534</name>
</gene>
<keyword evidence="3" id="KW-0862">Zinc</keyword>
<keyword evidence="1" id="KW-0479">Metal-binding</keyword>
<evidence type="ECO:0000256" key="5">
    <source>
        <dbReference type="SAM" id="Coils"/>
    </source>
</evidence>
<proteinExistence type="predicted"/>
<dbReference type="CDD" id="cd19757">
    <property type="entry name" value="Bbox1"/>
    <property type="match status" value="1"/>
</dbReference>
<organism evidence="7 8">
    <name type="scientific">Potamilus streckersoni</name>
    <dbReference type="NCBI Taxonomy" id="2493646"/>
    <lineage>
        <taxon>Eukaryota</taxon>
        <taxon>Metazoa</taxon>
        <taxon>Spiralia</taxon>
        <taxon>Lophotrochozoa</taxon>
        <taxon>Mollusca</taxon>
        <taxon>Bivalvia</taxon>
        <taxon>Autobranchia</taxon>
        <taxon>Heteroconchia</taxon>
        <taxon>Palaeoheterodonta</taxon>
        <taxon>Unionida</taxon>
        <taxon>Unionoidea</taxon>
        <taxon>Unionidae</taxon>
        <taxon>Ambleminae</taxon>
        <taxon>Lampsilini</taxon>
        <taxon>Potamilus</taxon>
    </lineage>
</organism>
<feature type="coiled-coil region" evidence="5">
    <location>
        <begin position="249"/>
        <end position="276"/>
    </location>
</feature>
<reference evidence="7" key="3">
    <citation type="submission" date="2023-05" db="EMBL/GenBank/DDBJ databases">
        <authorList>
            <person name="Smith C.H."/>
        </authorList>
    </citation>
    <scope>NUCLEOTIDE SEQUENCE</scope>
    <source>
        <strain evidence="7">CHS0354</strain>
        <tissue evidence="7">Mantle</tissue>
    </source>
</reference>
<dbReference type="InterPro" id="IPR027370">
    <property type="entry name" value="Znf-RING_euk"/>
</dbReference>
<evidence type="ECO:0000256" key="3">
    <source>
        <dbReference type="ARBA" id="ARBA00022833"/>
    </source>
</evidence>
<dbReference type="InterPro" id="IPR001841">
    <property type="entry name" value="Znf_RING"/>
</dbReference>
<name>A0AAE0SPK4_9BIVA</name>
<dbReference type="PROSITE" id="PS00518">
    <property type="entry name" value="ZF_RING_1"/>
    <property type="match status" value="1"/>
</dbReference>
<dbReference type="GO" id="GO:0008270">
    <property type="term" value="F:zinc ion binding"/>
    <property type="evidence" value="ECO:0007669"/>
    <property type="project" value="UniProtKB-KW"/>
</dbReference>
<comment type="caution">
    <text evidence="7">The sequence shown here is derived from an EMBL/GenBank/DDBJ whole genome shotgun (WGS) entry which is preliminary data.</text>
</comment>
<dbReference type="Proteomes" id="UP001195483">
    <property type="component" value="Unassembled WGS sequence"/>
</dbReference>
<dbReference type="SUPFAM" id="SSF57850">
    <property type="entry name" value="RING/U-box"/>
    <property type="match status" value="1"/>
</dbReference>
<dbReference type="PANTHER" id="PTHR25462">
    <property type="entry name" value="BONUS, ISOFORM C-RELATED"/>
    <property type="match status" value="1"/>
</dbReference>
<evidence type="ECO:0000256" key="4">
    <source>
        <dbReference type="PROSITE-ProRule" id="PRU00175"/>
    </source>
</evidence>
<protein>
    <recommendedName>
        <fullName evidence="6">RING-type domain-containing protein</fullName>
    </recommendedName>
</protein>
<accession>A0AAE0SPK4</accession>